<dbReference type="PANTHER" id="PTHR37809">
    <property type="entry name" value="RIBOSOMAL PROTEIN S12 METHYLTHIOTRANSFERASE ACCESSORY FACTOR YCAO"/>
    <property type="match status" value="1"/>
</dbReference>
<protein>
    <recommendedName>
        <fullName evidence="1">YcaO domain-containing protein</fullName>
    </recommendedName>
</protein>
<dbReference type="AlphaFoldDB" id="A0A1F7YIX2"/>
<name>A0A1F7YIX2_9BACT</name>
<dbReference type="PANTHER" id="PTHR37809:SF1">
    <property type="entry name" value="RIBOSOMAL PROTEIN S12 METHYLTHIOTRANSFERASE ACCESSORY FACTOR YCAO"/>
    <property type="match status" value="1"/>
</dbReference>
<dbReference type="Proteomes" id="UP000178851">
    <property type="component" value="Unassembled WGS sequence"/>
</dbReference>
<dbReference type="Gene3D" id="3.30.160.660">
    <property type="match status" value="1"/>
</dbReference>
<dbReference type="Gene3D" id="3.30.40.250">
    <property type="match status" value="1"/>
</dbReference>
<evidence type="ECO:0000313" key="2">
    <source>
        <dbReference type="EMBL" id="OGM27212.1"/>
    </source>
</evidence>
<reference evidence="2 3" key="1">
    <citation type="journal article" date="2016" name="Nat. Commun.">
        <title>Thousands of microbial genomes shed light on interconnected biogeochemical processes in an aquifer system.</title>
        <authorList>
            <person name="Anantharaman K."/>
            <person name="Brown C.T."/>
            <person name="Hug L.A."/>
            <person name="Sharon I."/>
            <person name="Castelle C.J."/>
            <person name="Probst A.J."/>
            <person name="Thomas B.C."/>
            <person name="Singh A."/>
            <person name="Wilkins M.J."/>
            <person name="Karaoz U."/>
            <person name="Brodie E.L."/>
            <person name="Williams K.H."/>
            <person name="Hubbard S.S."/>
            <person name="Banfield J.F."/>
        </authorList>
    </citation>
    <scope>NUCLEOTIDE SEQUENCE [LARGE SCALE GENOMIC DNA]</scope>
</reference>
<dbReference type="InterPro" id="IPR003776">
    <property type="entry name" value="YcaO-like_dom"/>
</dbReference>
<sequence>MNTYFRTATSAKEWLKTSIADEGSFLTKIIFKILLQFIETIEDILGKTFYIDHAISNIGRFKVSGRILEFAQEVVKLKFLNHYYFGDHLPDEPRAFIVCGGFGDLINSSDAGFSKNLATSGVTGVDFFDPNKAMIRCLGEAIERTCQSSYSERRFTFDSFENLNKNAISPNDFVAFSSNQMVGKKFSMFRVSSKSRIGWIKGNSLIHGGEILAPSQLVYLTYRKNHKKEPSIRLSISTGAAAHTDKEEALYKGVCEVVERDAFMIHYLNKLSPPILDLENAPDDDIKKIWKMFRRYNLELYVLDMTTDIPIPTFSTLIIDRTEIGPAVVISNKTGFDMKQVILGSIAEATKSWRARRRRLGGKPNLKPIKNKAEEISDLKERALFWSNTDMIEHISFLTRGRKKNVILESAPESSHERLDKSVAYFKKNNFEVAAVDIAIKEAKDLGFYVYMILIPKLQPLYLNEKYRNLGGDRLYRVPISLGYFKEPKKEEELNNIIHPFV</sequence>
<comment type="caution">
    <text evidence="2">The sequence shown here is derived from an EMBL/GenBank/DDBJ whole genome shotgun (WGS) entry which is preliminary data.</text>
</comment>
<accession>A0A1F7YIX2</accession>
<dbReference type="InterPro" id="IPR027624">
    <property type="entry name" value="TOMM_cyclo_SagD"/>
</dbReference>
<dbReference type="EMBL" id="MGGI01000006">
    <property type="protein sequence ID" value="OGM27212.1"/>
    <property type="molecule type" value="Genomic_DNA"/>
</dbReference>
<evidence type="ECO:0000313" key="3">
    <source>
        <dbReference type="Proteomes" id="UP000178851"/>
    </source>
</evidence>
<evidence type="ECO:0000259" key="1">
    <source>
        <dbReference type="PROSITE" id="PS51664"/>
    </source>
</evidence>
<dbReference type="PROSITE" id="PS51664">
    <property type="entry name" value="YCAO"/>
    <property type="match status" value="1"/>
</dbReference>
<dbReference type="Pfam" id="PF02624">
    <property type="entry name" value="YcaO"/>
    <property type="match status" value="1"/>
</dbReference>
<dbReference type="NCBIfam" id="TIGR03604">
    <property type="entry name" value="TOMM_cyclo_SagD"/>
    <property type="match status" value="1"/>
</dbReference>
<proteinExistence type="predicted"/>
<dbReference type="Gene3D" id="3.30.1330.230">
    <property type="match status" value="1"/>
</dbReference>
<gene>
    <name evidence="2" type="ORF">A2627_01795</name>
</gene>
<organism evidence="2 3">
    <name type="scientific">Candidatus Woesebacteria bacterium RIFCSPHIGHO2_01_FULL_39_28</name>
    <dbReference type="NCBI Taxonomy" id="1802496"/>
    <lineage>
        <taxon>Bacteria</taxon>
        <taxon>Candidatus Woeseibacteriota</taxon>
    </lineage>
</organism>
<feature type="domain" description="YcaO" evidence="1">
    <location>
        <begin position="124"/>
        <end position="502"/>
    </location>
</feature>